<dbReference type="AlphaFoldDB" id="I5B0M0"/>
<evidence type="ECO:0000313" key="3">
    <source>
        <dbReference type="Proteomes" id="UP000005778"/>
    </source>
</evidence>
<dbReference type="RefSeq" id="WP_004071930.1">
    <property type="nucleotide sequence ID" value="NZ_CM001488.1"/>
</dbReference>
<keyword evidence="1" id="KW-0732">Signal</keyword>
<accession>I5B0M0</accession>
<dbReference type="Pfam" id="PF11322">
    <property type="entry name" value="DUF3124"/>
    <property type="match status" value="1"/>
</dbReference>
<dbReference type="EMBL" id="CM001488">
    <property type="protein sequence ID" value="EIM63033.1"/>
    <property type="molecule type" value="Genomic_DNA"/>
</dbReference>
<evidence type="ECO:0008006" key="4">
    <source>
        <dbReference type="Google" id="ProtNLM"/>
    </source>
</evidence>
<feature type="chain" id="PRO_5003699497" description="DUF3124 domain-containing protein" evidence="1">
    <location>
        <begin position="27"/>
        <end position="157"/>
    </location>
</feature>
<gene>
    <name evidence="2" type="ORF">DespoDRAFT_01062</name>
</gene>
<feature type="signal peptide" evidence="1">
    <location>
        <begin position="1"/>
        <end position="26"/>
    </location>
</feature>
<proteinExistence type="predicted"/>
<reference evidence="2 3" key="1">
    <citation type="submission" date="2011-09" db="EMBL/GenBank/DDBJ databases">
        <authorList>
            <consortium name="US DOE Joint Genome Institute (JGI-PGF)"/>
            <person name="Lucas S."/>
            <person name="Han J."/>
            <person name="Lapidus A."/>
            <person name="Cheng J.-F."/>
            <person name="Goodwin L."/>
            <person name="Pitluck S."/>
            <person name="Peters L."/>
            <person name="Land M.L."/>
            <person name="Hauser L."/>
            <person name="Orellana R."/>
            <person name="Lovley D."/>
            <person name="Woyke T.J."/>
        </authorList>
    </citation>
    <scope>NUCLEOTIDE SEQUENCE [LARGE SCALE GENOMIC DNA]</scope>
    <source>
        <strain evidence="2 3">2ac9</strain>
    </source>
</reference>
<keyword evidence="3" id="KW-1185">Reference proteome</keyword>
<organism evidence="2 3">
    <name type="scientific">Desulfobacter postgatei 2ac9</name>
    <dbReference type="NCBI Taxonomy" id="879212"/>
    <lineage>
        <taxon>Bacteria</taxon>
        <taxon>Pseudomonadati</taxon>
        <taxon>Thermodesulfobacteriota</taxon>
        <taxon>Desulfobacteria</taxon>
        <taxon>Desulfobacterales</taxon>
        <taxon>Desulfobacteraceae</taxon>
        <taxon>Desulfobacter</taxon>
    </lineage>
</organism>
<dbReference type="InterPro" id="IPR021471">
    <property type="entry name" value="DUF3124"/>
</dbReference>
<evidence type="ECO:0000256" key="1">
    <source>
        <dbReference type="SAM" id="SignalP"/>
    </source>
</evidence>
<protein>
    <recommendedName>
        <fullName evidence="4">DUF3124 domain-containing protein</fullName>
    </recommendedName>
</protein>
<dbReference type="Proteomes" id="UP000005778">
    <property type="component" value="Chromosome"/>
</dbReference>
<sequence length="157" mass="17501">MVKKYILGYPILLIGLLLCVRGTAFAQQAPNLSKGQKVYVPAYSHIYTGNRQIPTFLTVTLSIRNTDMSHGIEVVSVDYYNTKGTLLKKYLPSPISLKPLESIRYVVDYDDKAGGAGANFIVEWRSEKPVNPPIMETIMIGSRSSFTSRGQILIPFK</sequence>
<evidence type="ECO:0000313" key="2">
    <source>
        <dbReference type="EMBL" id="EIM63033.1"/>
    </source>
</evidence>
<dbReference type="eggNOG" id="ENOG5032TD0">
    <property type="taxonomic scope" value="Bacteria"/>
</dbReference>
<name>I5B0M0_9BACT</name>
<dbReference type="HOGENOM" id="CLU_112039_3_0_7"/>
<reference evidence="2 3" key="2">
    <citation type="submission" date="2012-02" db="EMBL/GenBank/DDBJ databases">
        <title>Improved High-Quality Draft sequence of Desulfobacter postgatei 2ac9.</title>
        <authorList>
            <consortium name="US DOE Joint Genome Institute"/>
            <person name="Lucas S."/>
            <person name="Han J."/>
            <person name="Lapidus A."/>
            <person name="Cheng J.-F."/>
            <person name="Goodwin L."/>
            <person name="Pitluck S."/>
            <person name="Peters L."/>
            <person name="Ovchinnikova G."/>
            <person name="Held B."/>
            <person name="Detter J.C."/>
            <person name="Han C."/>
            <person name="Tapia R."/>
            <person name="Land M."/>
            <person name="Hauser L."/>
            <person name="Kyrpides N."/>
            <person name="Ivanova N."/>
            <person name="Pagani I."/>
            <person name="Orellana R."/>
            <person name="Lovley D."/>
            <person name="Woyke T."/>
        </authorList>
    </citation>
    <scope>NUCLEOTIDE SEQUENCE [LARGE SCALE GENOMIC DNA]</scope>
    <source>
        <strain evidence="2 3">2ac9</strain>
    </source>
</reference>